<feature type="region of interest" description="Disordered" evidence="1">
    <location>
        <begin position="156"/>
        <end position="175"/>
    </location>
</feature>
<organism evidence="4 5">
    <name type="scientific">Rhizophagus irregularis</name>
    <dbReference type="NCBI Taxonomy" id="588596"/>
    <lineage>
        <taxon>Eukaryota</taxon>
        <taxon>Fungi</taxon>
        <taxon>Fungi incertae sedis</taxon>
        <taxon>Mucoromycota</taxon>
        <taxon>Glomeromycotina</taxon>
        <taxon>Glomeromycetes</taxon>
        <taxon>Glomerales</taxon>
        <taxon>Glomeraceae</taxon>
        <taxon>Rhizophagus</taxon>
    </lineage>
</organism>
<dbReference type="VEuPathDB" id="FungiDB:RhiirFUN_021296"/>
<feature type="compositionally biased region" description="Low complexity" evidence="1">
    <location>
        <begin position="472"/>
        <end position="484"/>
    </location>
</feature>
<feature type="region of interest" description="Disordered" evidence="1">
    <location>
        <begin position="467"/>
        <end position="563"/>
    </location>
</feature>
<proteinExistence type="predicted"/>
<evidence type="ECO:0000313" key="3">
    <source>
        <dbReference type="EMBL" id="PKK62559.1"/>
    </source>
</evidence>
<evidence type="ECO:0000313" key="2">
    <source>
        <dbReference type="EMBL" id="PKK57341.1"/>
    </source>
</evidence>
<dbReference type="EMBL" id="LLXL01001616">
    <property type="protein sequence ID" value="PKK63578.1"/>
    <property type="molecule type" value="Genomic_DNA"/>
</dbReference>
<dbReference type="VEuPathDB" id="FungiDB:FUN_012088"/>
<reference evidence="4 5" key="1">
    <citation type="submission" date="2016-04" db="EMBL/GenBank/DDBJ databases">
        <title>Genome analyses suggest a sexual origin of heterokaryosis in a supposedly ancient asexual fungus.</title>
        <authorList>
            <person name="Ropars J."/>
            <person name="Sedzielewska K."/>
            <person name="Noel J."/>
            <person name="Charron P."/>
            <person name="Farinelli L."/>
            <person name="Marton T."/>
            <person name="Kruger M."/>
            <person name="Pelin A."/>
            <person name="Brachmann A."/>
            <person name="Corradi N."/>
        </authorList>
    </citation>
    <scope>NUCLEOTIDE SEQUENCE [LARGE SCALE GENOMIC DNA]</scope>
    <source>
        <strain evidence="4 5">C2</strain>
    </source>
</reference>
<feature type="region of interest" description="Disordered" evidence="1">
    <location>
        <begin position="183"/>
        <end position="203"/>
    </location>
</feature>
<dbReference type="Proteomes" id="UP000233469">
    <property type="component" value="Unassembled WGS sequence"/>
</dbReference>
<protein>
    <submittedName>
        <fullName evidence="4">Uncharacterized protein</fullName>
    </submittedName>
</protein>
<reference evidence="4 5" key="2">
    <citation type="submission" date="2017-10" db="EMBL/GenBank/DDBJ databases">
        <title>Extensive intraspecific genome diversity in a model arbuscular mycorrhizal fungus.</title>
        <authorList>
            <person name="Chen E.C.H."/>
            <person name="Morin E."/>
            <person name="Baudet D."/>
            <person name="Noel J."/>
            <person name="Ndikumana S."/>
            <person name="Charron P."/>
            <person name="St-Onge C."/>
            <person name="Giorgi J."/>
            <person name="Grigoriev I.V."/>
            <person name="Roux C."/>
            <person name="Martin F.M."/>
            <person name="Corradi N."/>
        </authorList>
    </citation>
    <scope>NUCLEOTIDE SEQUENCE [LARGE SCALE GENOMIC DNA]</scope>
    <source>
        <strain evidence="4 5">C2</strain>
    </source>
</reference>
<gene>
    <name evidence="4" type="ORF">RhiirC2_788690</name>
    <name evidence="3" type="ORF">RhiirC2_790199</name>
    <name evidence="2" type="ORF">RhiirC2_798206</name>
</gene>
<feature type="compositionally biased region" description="Polar residues" evidence="1">
    <location>
        <begin position="536"/>
        <end position="563"/>
    </location>
</feature>
<feature type="compositionally biased region" description="Polar residues" evidence="1">
    <location>
        <begin position="192"/>
        <end position="203"/>
    </location>
</feature>
<evidence type="ECO:0000313" key="5">
    <source>
        <dbReference type="Proteomes" id="UP000233469"/>
    </source>
</evidence>
<evidence type="ECO:0000256" key="1">
    <source>
        <dbReference type="SAM" id="MobiDB-lite"/>
    </source>
</evidence>
<dbReference type="AlphaFoldDB" id="A0A2N1MPR4"/>
<sequence length="563" mass="66036">MGVSVSTEDFATLERYVYKDEEERATILQNAGWELETQDHDIAIFMGTDVITAALIRAVVTVCLVKQREGMDKYYNKTIEEARQNFDIELKRLYSDGQKLEHELYTTNDKLAKQDKELENYFKAIPQSQHMTNIEIGSNERPEYATKRQVPTARLISIDEDDNEQQESSIAQGKKRCHVMEKKEIDNDEMQGVTSTTNGNNVSMHEKNFETTRKRYYAKINLNICKLPKEEIETRISQVFNKERFSTVVLNKNGNQYLYVIFATIEERMRLTNSINITNNVGKFYEDQEMDTTIEDPLKMIVRDIPIDHSPSALNADLVAAGIGTINRVLNNPPTSMNKNLRHENILLNVKCNDVQLADTWSIPIKGNTHRISITPCNLTQKQKEERKRYSARIIDVDNDIDYTNVHDLLTEAKAKLWYIHESNKQEKRSIQVYFKNGRDRDNAIRIPCIINNKNFTWIKGSYRQPFRTDQRNNNNPNYRGQNQFVQDRRGHHYYRQSDRQMDARQGQRINDTSFNPNYQPRQFQRRFYGPRYNGINDTSRQNQNQQSGFISNRRTHYFTTDQ</sequence>
<feature type="non-terminal residue" evidence="4">
    <location>
        <position position="563"/>
    </location>
</feature>
<dbReference type="VEuPathDB" id="FungiDB:RhiirA1_397243"/>
<dbReference type="EMBL" id="LLXL01001879">
    <property type="protein sequence ID" value="PKK62559.1"/>
    <property type="molecule type" value="Genomic_DNA"/>
</dbReference>
<evidence type="ECO:0000313" key="4">
    <source>
        <dbReference type="EMBL" id="PKK63578.1"/>
    </source>
</evidence>
<dbReference type="EMBL" id="LLXL01004485">
    <property type="protein sequence ID" value="PKK57341.1"/>
    <property type="molecule type" value="Genomic_DNA"/>
</dbReference>
<name>A0A2N1MPR4_9GLOM</name>
<accession>A0A2N1MPR4</accession>
<feature type="compositionally biased region" description="Polar residues" evidence="1">
    <location>
        <begin position="508"/>
        <end position="523"/>
    </location>
</feature>
<comment type="caution">
    <text evidence="4">The sequence shown here is derived from an EMBL/GenBank/DDBJ whole genome shotgun (WGS) entry which is preliminary data.</text>
</comment>